<organism evidence="2 3">
    <name type="scientific">Limosa lapponica baueri</name>
    <dbReference type="NCBI Taxonomy" id="1758121"/>
    <lineage>
        <taxon>Eukaryota</taxon>
        <taxon>Metazoa</taxon>
        <taxon>Chordata</taxon>
        <taxon>Craniata</taxon>
        <taxon>Vertebrata</taxon>
        <taxon>Euteleostomi</taxon>
        <taxon>Archelosauria</taxon>
        <taxon>Archosauria</taxon>
        <taxon>Dinosauria</taxon>
        <taxon>Saurischia</taxon>
        <taxon>Theropoda</taxon>
        <taxon>Coelurosauria</taxon>
        <taxon>Aves</taxon>
        <taxon>Neognathae</taxon>
        <taxon>Neoaves</taxon>
        <taxon>Charadriiformes</taxon>
        <taxon>Scolopacidae</taxon>
        <taxon>Limosa</taxon>
    </lineage>
</organism>
<evidence type="ECO:0000313" key="2">
    <source>
        <dbReference type="EMBL" id="PKU46959.1"/>
    </source>
</evidence>
<evidence type="ECO:0000313" key="3">
    <source>
        <dbReference type="Proteomes" id="UP000233556"/>
    </source>
</evidence>
<accession>A0A2I0ULN6</accession>
<proteinExistence type="predicted"/>
<dbReference type="EMBL" id="KZ505693">
    <property type="protein sequence ID" value="PKU46959.1"/>
    <property type="molecule type" value="Genomic_DNA"/>
</dbReference>
<feature type="compositionally biased region" description="Basic and acidic residues" evidence="1">
    <location>
        <begin position="22"/>
        <end position="31"/>
    </location>
</feature>
<name>A0A2I0ULN6_LIMLA</name>
<gene>
    <name evidence="2" type="ORF">llap_2737</name>
</gene>
<feature type="region of interest" description="Disordered" evidence="1">
    <location>
        <begin position="127"/>
        <end position="160"/>
    </location>
</feature>
<keyword evidence="3" id="KW-1185">Reference proteome</keyword>
<dbReference type="GO" id="GO:0016301">
    <property type="term" value="F:kinase activity"/>
    <property type="evidence" value="ECO:0007669"/>
    <property type="project" value="UniProtKB-KW"/>
</dbReference>
<keyword evidence="2" id="KW-0418">Kinase</keyword>
<reference evidence="3" key="2">
    <citation type="submission" date="2017-12" db="EMBL/GenBank/DDBJ databases">
        <title>Genome sequence of the Bar-tailed Godwit (Limosa lapponica baueri).</title>
        <authorList>
            <person name="Lima N.C.B."/>
            <person name="Parody-Merino A.M."/>
            <person name="Battley P.F."/>
            <person name="Fidler A.E."/>
            <person name="Prosdocimi F."/>
        </authorList>
    </citation>
    <scope>NUCLEOTIDE SEQUENCE [LARGE SCALE GENOMIC DNA]</scope>
</reference>
<sequence length="160" mass="17035">MRKKKQESGYYYCECSINVDSHGTEESKEQEMQTEDVGETSSEDPPNSATEAEIGATATSCKPASCSVVADDKPSENIAEVSIASKEKEIDEVKEQPEATDGMFLAAGEICSKSGLGLLPTGSDALKSVEKEQEKARVTDGNSQKAEATEYAPDQPESSG</sequence>
<dbReference type="Proteomes" id="UP000233556">
    <property type="component" value="Unassembled WGS sequence"/>
</dbReference>
<feature type="region of interest" description="Disordered" evidence="1">
    <location>
        <begin position="22"/>
        <end position="57"/>
    </location>
</feature>
<feature type="compositionally biased region" description="Acidic residues" evidence="1">
    <location>
        <begin position="32"/>
        <end position="42"/>
    </location>
</feature>
<keyword evidence="2" id="KW-0808">Transferase</keyword>
<dbReference type="AlphaFoldDB" id="A0A2I0ULN6"/>
<protein>
    <submittedName>
        <fullName evidence="2">A-kinase anchor protein 7 isoform gamma-like</fullName>
    </submittedName>
</protein>
<reference evidence="3" key="1">
    <citation type="submission" date="2017-11" db="EMBL/GenBank/DDBJ databases">
        <authorList>
            <person name="Lima N.C."/>
            <person name="Parody-Merino A.M."/>
            <person name="Battley P.F."/>
            <person name="Fidler A.E."/>
            <person name="Prosdocimi F."/>
        </authorList>
    </citation>
    <scope>NUCLEOTIDE SEQUENCE [LARGE SCALE GENOMIC DNA]</scope>
</reference>
<feature type="compositionally biased region" description="Basic and acidic residues" evidence="1">
    <location>
        <begin position="127"/>
        <end position="138"/>
    </location>
</feature>
<dbReference type="OrthoDB" id="277832at2759"/>
<evidence type="ECO:0000256" key="1">
    <source>
        <dbReference type="SAM" id="MobiDB-lite"/>
    </source>
</evidence>